<comment type="caution">
    <text evidence="1">The sequence shown here is derived from an EMBL/GenBank/DDBJ whole genome shotgun (WGS) entry which is preliminary data.</text>
</comment>
<sequence>MEHPTRTSKSIMCGLNLDPNWGEELCQAVSLLVGFYGENGSRYDQCRHRIDVSSSERWFGILIFGRNNLV</sequence>
<proteinExistence type="predicted"/>
<evidence type="ECO:0000313" key="2">
    <source>
        <dbReference type="Proteomes" id="UP001194468"/>
    </source>
</evidence>
<dbReference type="AlphaFoldDB" id="A0AAD4GHL8"/>
<keyword evidence="2" id="KW-1185">Reference proteome</keyword>
<protein>
    <submittedName>
        <fullName evidence="1">Uncharacterized protein</fullName>
    </submittedName>
</protein>
<organism evidence="1 2">
    <name type="scientific">Boletus edulis BED1</name>
    <dbReference type="NCBI Taxonomy" id="1328754"/>
    <lineage>
        <taxon>Eukaryota</taxon>
        <taxon>Fungi</taxon>
        <taxon>Dikarya</taxon>
        <taxon>Basidiomycota</taxon>
        <taxon>Agaricomycotina</taxon>
        <taxon>Agaricomycetes</taxon>
        <taxon>Agaricomycetidae</taxon>
        <taxon>Boletales</taxon>
        <taxon>Boletineae</taxon>
        <taxon>Boletaceae</taxon>
        <taxon>Boletoideae</taxon>
        <taxon>Boletus</taxon>
    </lineage>
</organism>
<gene>
    <name evidence="1" type="ORF">L210DRAFT_3530742</name>
</gene>
<reference evidence="1" key="2">
    <citation type="journal article" date="2020" name="Nat. Commun.">
        <title>Large-scale genome sequencing of mycorrhizal fungi provides insights into the early evolution of symbiotic traits.</title>
        <authorList>
            <person name="Miyauchi S."/>
            <person name="Kiss E."/>
            <person name="Kuo A."/>
            <person name="Drula E."/>
            <person name="Kohler A."/>
            <person name="Sanchez-Garcia M."/>
            <person name="Morin E."/>
            <person name="Andreopoulos B."/>
            <person name="Barry K.W."/>
            <person name="Bonito G."/>
            <person name="Buee M."/>
            <person name="Carver A."/>
            <person name="Chen C."/>
            <person name="Cichocki N."/>
            <person name="Clum A."/>
            <person name="Culley D."/>
            <person name="Crous P.W."/>
            <person name="Fauchery L."/>
            <person name="Girlanda M."/>
            <person name="Hayes R.D."/>
            <person name="Keri Z."/>
            <person name="LaButti K."/>
            <person name="Lipzen A."/>
            <person name="Lombard V."/>
            <person name="Magnuson J."/>
            <person name="Maillard F."/>
            <person name="Murat C."/>
            <person name="Nolan M."/>
            <person name="Ohm R.A."/>
            <person name="Pangilinan J."/>
            <person name="Pereira M.F."/>
            <person name="Perotto S."/>
            <person name="Peter M."/>
            <person name="Pfister S."/>
            <person name="Riley R."/>
            <person name="Sitrit Y."/>
            <person name="Stielow J.B."/>
            <person name="Szollosi G."/>
            <person name="Zifcakova L."/>
            <person name="Stursova M."/>
            <person name="Spatafora J.W."/>
            <person name="Tedersoo L."/>
            <person name="Vaario L.M."/>
            <person name="Yamada A."/>
            <person name="Yan M."/>
            <person name="Wang P."/>
            <person name="Xu J."/>
            <person name="Bruns T."/>
            <person name="Baldrian P."/>
            <person name="Vilgalys R."/>
            <person name="Dunand C."/>
            <person name="Henrissat B."/>
            <person name="Grigoriev I.V."/>
            <person name="Hibbett D."/>
            <person name="Nagy L.G."/>
            <person name="Martin F.M."/>
        </authorList>
    </citation>
    <scope>NUCLEOTIDE SEQUENCE</scope>
    <source>
        <strain evidence="1">BED1</strain>
    </source>
</reference>
<evidence type="ECO:0000313" key="1">
    <source>
        <dbReference type="EMBL" id="KAF8444720.1"/>
    </source>
</evidence>
<accession>A0AAD4GHL8</accession>
<dbReference type="EMBL" id="WHUW01000006">
    <property type="protein sequence ID" value="KAF8444720.1"/>
    <property type="molecule type" value="Genomic_DNA"/>
</dbReference>
<name>A0AAD4GHL8_BOLED</name>
<reference evidence="1" key="1">
    <citation type="submission" date="2019-10" db="EMBL/GenBank/DDBJ databases">
        <authorList>
            <consortium name="DOE Joint Genome Institute"/>
            <person name="Kuo A."/>
            <person name="Miyauchi S."/>
            <person name="Kiss E."/>
            <person name="Drula E."/>
            <person name="Kohler A."/>
            <person name="Sanchez-Garcia M."/>
            <person name="Andreopoulos B."/>
            <person name="Barry K.W."/>
            <person name="Bonito G."/>
            <person name="Buee M."/>
            <person name="Carver A."/>
            <person name="Chen C."/>
            <person name="Cichocki N."/>
            <person name="Clum A."/>
            <person name="Culley D."/>
            <person name="Crous P.W."/>
            <person name="Fauchery L."/>
            <person name="Girlanda M."/>
            <person name="Hayes R."/>
            <person name="Keri Z."/>
            <person name="LaButti K."/>
            <person name="Lipzen A."/>
            <person name="Lombard V."/>
            <person name="Magnuson J."/>
            <person name="Maillard F."/>
            <person name="Morin E."/>
            <person name="Murat C."/>
            <person name="Nolan M."/>
            <person name="Ohm R."/>
            <person name="Pangilinan J."/>
            <person name="Pereira M."/>
            <person name="Perotto S."/>
            <person name="Peter M."/>
            <person name="Riley R."/>
            <person name="Sitrit Y."/>
            <person name="Stielow B."/>
            <person name="Szollosi G."/>
            <person name="Zifcakova L."/>
            <person name="Stursova M."/>
            <person name="Spatafora J.W."/>
            <person name="Tedersoo L."/>
            <person name="Vaario L.-M."/>
            <person name="Yamada A."/>
            <person name="Yan M."/>
            <person name="Wang P."/>
            <person name="Xu J."/>
            <person name="Bruns T."/>
            <person name="Baldrian P."/>
            <person name="Vilgalys R."/>
            <person name="Henrissat B."/>
            <person name="Grigoriev I.V."/>
            <person name="Hibbett D."/>
            <person name="Nagy L.G."/>
            <person name="Martin F.M."/>
        </authorList>
    </citation>
    <scope>NUCLEOTIDE SEQUENCE</scope>
    <source>
        <strain evidence="1">BED1</strain>
    </source>
</reference>
<dbReference type="Proteomes" id="UP001194468">
    <property type="component" value="Unassembled WGS sequence"/>
</dbReference>